<dbReference type="GO" id="GO:0046872">
    <property type="term" value="F:metal ion binding"/>
    <property type="evidence" value="ECO:0007669"/>
    <property type="project" value="UniProtKB-KW"/>
</dbReference>
<dbReference type="AlphaFoldDB" id="A0AAJ2BH02"/>
<dbReference type="InterPro" id="IPR045150">
    <property type="entry name" value="CYB561D1/2"/>
</dbReference>
<dbReference type="Gene3D" id="1.20.120.1770">
    <property type="match status" value="1"/>
</dbReference>
<feature type="transmembrane region" description="Helical" evidence="11">
    <location>
        <begin position="175"/>
        <end position="194"/>
    </location>
</feature>
<dbReference type="SMART" id="SM00665">
    <property type="entry name" value="B561"/>
    <property type="match status" value="1"/>
</dbReference>
<dbReference type="Proteomes" id="UP001268036">
    <property type="component" value="Unassembled WGS sequence"/>
</dbReference>
<keyword evidence="4" id="KW-0349">Heme</keyword>
<feature type="transmembrane region" description="Helical" evidence="11">
    <location>
        <begin position="122"/>
        <end position="142"/>
    </location>
</feature>
<evidence type="ECO:0000256" key="9">
    <source>
        <dbReference type="ARBA" id="ARBA00023004"/>
    </source>
</evidence>
<name>A0AAJ2BH02_9PSED</name>
<keyword evidence="10 11" id="KW-0472">Membrane</keyword>
<keyword evidence="6" id="KW-0479">Metal-binding</keyword>
<dbReference type="Pfam" id="PF03188">
    <property type="entry name" value="Cytochrom_B561"/>
    <property type="match status" value="1"/>
</dbReference>
<gene>
    <name evidence="13" type="ORF">QE440_000011</name>
</gene>
<dbReference type="GO" id="GO:0140575">
    <property type="term" value="F:transmembrane monodehydroascorbate reductase activity"/>
    <property type="evidence" value="ECO:0007669"/>
    <property type="project" value="InterPro"/>
</dbReference>
<dbReference type="GO" id="GO:0020037">
    <property type="term" value="F:heme binding"/>
    <property type="evidence" value="ECO:0007669"/>
    <property type="project" value="TreeGrafter"/>
</dbReference>
<dbReference type="InterPro" id="IPR006593">
    <property type="entry name" value="Cyt_b561/ferric_Rdtase_TM"/>
</dbReference>
<evidence type="ECO:0000256" key="6">
    <source>
        <dbReference type="ARBA" id="ARBA00022723"/>
    </source>
</evidence>
<keyword evidence="3" id="KW-0813">Transport</keyword>
<keyword evidence="9" id="KW-0408">Iron</keyword>
<evidence type="ECO:0000256" key="10">
    <source>
        <dbReference type="ARBA" id="ARBA00023136"/>
    </source>
</evidence>
<evidence type="ECO:0000256" key="5">
    <source>
        <dbReference type="ARBA" id="ARBA00022692"/>
    </source>
</evidence>
<proteinExistence type="predicted"/>
<dbReference type="PROSITE" id="PS50939">
    <property type="entry name" value="CYTOCHROME_B561"/>
    <property type="match status" value="1"/>
</dbReference>
<evidence type="ECO:0000256" key="2">
    <source>
        <dbReference type="ARBA" id="ARBA00004141"/>
    </source>
</evidence>
<evidence type="ECO:0000256" key="4">
    <source>
        <dbReference type="ARBA" id="ARBA00022617"/>
    </source>
</evidence>
<protein>
    <recommendedName>
        <fullName evidence="12">Cytochrome b561 domain-containing protein</fullName>
    </recommendedName>
</protein>
<comment type="subcellular location">
    <subcellularLocation>
        <location evidence="2">Membrane</location>
        <topology evidence="2">Multi-pass membrane protein</topology>
    </subcellularLocation>
</comment>
<comment type="caution">
    <text evidence="13">The sequence shown here is derived from an EMBL/GenBank/DDBJ whole genome shotgun (WGS) entry which is preliminary data.</text>
</comment>
<dbReference type="CDD" id="cd08760">
    <property type="entry name" value="Cyt_b561_FRRS1_like"/>
    <property type="match status" value="1"/>
</dbReference>
<evidence type="ECO:0000259" key="12">
    <source>
        <dbReference type="PROSITE" id="PS50939"/>
    </source>
</evidence>
<evidence type="ECO:0000256" key="3">
    <source>
        <dbReference type="ARBA" id="ARBA00022448"/>
    </source>
</evidence>
<dbReference type="PANTHER" id="PTHR15422">
    <property type="entry name" value="OS05G0565100 PROTEIN"/>
    <property type="match status" value="1"/>
</dbReference>
<comment type="cofactor">
    <cofactor evidence="1">
        <name>heme b</name>
        <dbReference type="ChEBI" id="CHEBI:60344"/>
    </cofactor>
</comment>
<evidence type="ECO:0000256" key="11">
    <source>
        <dbReference type="SAM" id="Phobius"/>
    </source>
</evidence>
<evidence type="ECO:0000313" key="14">
    <source>
        <dbReference type="Proteomes" id="UP001268036"/>
    </source>
</evidence>
<dbReference type="EMBL" id="JAVJAF010000001">
    <property type="protein sequence ID" value="MDR6232270.1"/>
    <property type="molecule type" value="Genomic_DNA"/>
</dbReference>
<feature type="transmembrane region" description="Helical" evidence="11">
    <location>
        <begin position="54"/>
        <end position="73"/>
    </location>
</feature>
<evidence type="ECO:0000256" key="1">
    <source>
        <dbReference type="ARBA" id="ARBA00001970"/>
    </source>
</evidence>
<feature type="transmembrane region" description="Helical" evidence="11">
    <location>
        <begin position="93"/>
        <end position="116"/>
    </location>
</feature>
<organism evidence="13 14">
    <name type="scientific">Pseudomonas oryzihabitans</name>
    <dbReference type="NCBI Taxonomy" id="47885"/>
    <lineage>
        <taxon>Bacteria</taxon>
        <taxon>Pseudomonadati</taxon>
        <taxon>Pseudomonadota</taxon>
        <taxon>Gammaproteobacteria</taxon>
        <taxon>Pseudomonadales</taxon>
        <taxon>Pseudomonadaceae</taxon>
        <taxon>Pseudomonas</taxon>
    </lineage>
</organism>
<evidence type="ECO:0000313" key="13">
    <source>
        <dbReference type="EMBL" id="MDR6232270.1"/>
    </source>
</evidence>
<reference evidence="13" key="1">
    <citation type="submission" date="2023-08" db="EMBL/GenBank/DDBJ databases">
        <title>Functional and genomic diversity of the sorghum phyllosphere microbiome.</title>
        <authorList>
            <person name="Shade A."/>
        </authorList>
    </citation>
    <scope>NUCLEOTIDE SEQUENCE</scope>
    <source>
        <strain evidence="13">SORGH_AS_0201</strain>
    </source>
</reference>
<evidence type="ECO:0000256" key="8">
    <source>
        <dbReference type="ARBA" id="ARBA00022989"/>
    </source>
</evidence>
<sequence length="275" mass="30477">MVTRIHPALCAAGVATLVVLALGIPLAGHEWLWQPLSGAGEHHLTQLEAWHGRLMVMAWGLLFPAGILIARYAKVTPRQRWPEELDNKFWWRLHLLLQSLGSLLMLLALGLIVIVAQGASSLAHWHAVGGWSLVAGVVIQVVGGRLRGSKGGPGIPGDHYLMTRRRLVFEYVHKTLGWLALVLSVPVVLAGLAVADAPRWMFLVLILWWTALTVLVITLQRRRCCLDTYQAIWGPADCHPGNRLRPIGWGVFRHAERETFIPAKTRSPAKFVRGS</sequence>
<keyword evidence="8 11" id="KW-1133">Transmembrane helix</keyword>
<keyword evidence="7" id="KW-0249">Electron transport</keyword>
<feature type="transmembrane region" description="Helical" evidence="11">
    <location>
        <begin position="200"/>
        <end position="219"/>
    </location>
</feature>
<keyword evidence="5 11" id="KW-0812">Transmembrane</keyword>
<accession>A0AAJ2BH02</accession>
<feature type="domain" description="Cytochrome b561" evidence="12">
    <location>
        <begin position="6"/>
        <end position="228"/>
    </location>
</feature>
<dbReference type="GO" id="GO:0016020">
    <property type="term" value="C:membrane"/>
    <property type="evidence" value="ECO:0007669"/>
    <property type="project" value="UniProtKB-SubCell"/>
</dbReference>
<evidence type="ECO:0000256" key="7">
    <source>
        <dbReference type="ARBA" id="ARBA00022982"/>
    </source>
</evidence>
<dbReference type="PANTHER" id="PTHR15422:SF24">
    <property type="entry name" value="DOMON RELATED DOMAIN-CONTAINING PROTEIN"/>
    <property type="match status" value="1"/>
</dbReference>